<accession>A0A286URP0</accession>
<protein>
    <submittedName>
        <fullName evidence="2">Uncharacterized protein</fullName>
    </submittedName>
</protein>
<feature type="compositionally biased region" description="Polar residues" evidence="1">
    <location>
        <begin position="997"/>
        <end position="1020"/>
    </location>
</feature>
<feature type="compositionally biased region" description="Basic and acidic residues" evidence="1">
    <location>
        <begin position="986"/>
        <end position="996"/>
    </location>
</feature>
<feature type="compositionally biased region" description="Basic and acidic residues" evidence="1">
    <location>
        <begin position="450"/>
        <end position="464"/>
    </location>
</feature>
<comment type="caution">
    <text evidence="2">The sequence shown here is derived from an EMBL/GenBank/DDBJ whole genome shotgun (WGS) entry which is preliminary data.</text>
</comment>
<feature type="region of interest" description="Disordered" evidence="1">
    <location>
        <begin position="569"/>
        <end position="758"/>
    </location>
</feature>
<feature type="compositionally biased region" description="Polar residues" evidence="1">
    <location>
        <begin position="967"/>
        <end position="978"/>
    </location>
</feature>
<sequence>MPLTNPPTPEIKRANSSRDPPFSIQEFGDLVASALDIQSIPDSTLDFSFVGRAYPMARRPSSYRSKQGSPRKLRKARRIFADSDMAHSDTANVLAPQLPALNNDIPRLGSFSLPVLHNPVSQGEQQYIQSSFSFASFEDIKVVNSQSCPLLSPSEAELSPAADLTPASEDRKSELNFQQIDCSHPTISRLTPRLFFKLKPSAKDKSVKKQLDSGSNPDQKSNSYNNVPSLIYSNDSPITESEGMHSFFDDSGYADIETTSSKMEKKRSLPILRSFFTSKSFSKGTSFIKQDRKKELSTSSIPTLKSKQSASSKPSLHDRTREAGLLYQDDLFYTPNKQLQQCNRENTLTTKDLNKSQASEWTNQPLEKGVVGITTCDSDGLCSNYNLSPEGSLEVPLPSSGSPSDPYGAKDKISSMECRSVDSAEIHSWREPTSDIPESSCSSCSYDPPMRLEAESSSKGDNKKRLGITPNLNLNVPLLSRRERPASRDAPRDKPKRPKRLHGIPRLRLQATSGLLTSNPMLPIVKLASSSLVSLRTISTITGGSKAICDEDQPSPHRSSLELERPFTPEEDPFAATPQTPLTPVDPAFYSKSHSKENLKSFLPLGNEPGISPDRLNTSASFPGWRYPFRPTSSQSSPALTPPQTSTGLSSPSKTANGLLSIPCSKVKSTRRNTLLRTPSTPSIPQRKTLHINTFLANNKSNKAEQKKGHEVSARPDSRPSSPFPMLFRKSRGRKPSSNATRESPVSSNISTPTSDVFNFSPITSTPVCQKQRASPSHWSAPSSLLLSRKLEGLVQESHEVGSQGADALIDPNVIQQGGEHLSTPKRTDPSTWIPEIVLNLGEKQVVEEELSILGFDGDVSGGDEEGLTRYPSFQREVVKCARNVSSEATVPHPSSNIRRHMPAREGDIEVSSRSSNPQTDKIKARTQRKNIRHITSNLETRKMDRLYHKDGRITVGDRMPKLSASLPETRQGTSMHNDPNVRGMQRKECRPHDSPRSYSPGSNSNTSVEVGSYRTTKSVKSDNRSAYYTVRSNGSRGSFTTYSSARSFHVGSVSTGSHDGIPAHASETSISSSLHTQDSELDC</sequence>
<feature type="region of interest" description="Disordered" evidence="1">
    <location>
        <begin position="392"/>
        <end position="503"/>
    </location>
</feature>
<gene>
    <name evidence="2" type="ORF">PNOK_0217900</name>
</gene>
<organism evidence="2 3">
    <name type="scientific">Pyrrhoderma noxium</name>
    <dbReference type="NCBI Taxonomy" id="2282107"/>
    <lineage>
        <taxon>Eukaryota</taxon>
        <taxon>Fungi</taxon>
        <taxon>Dikarya</taxon>
        <taxon>Basidiomycota</taxon>
        <taxon>Agaricomycotina</taxon>
        <taxon>Agaricomycetes</taxon>
        <taxon>Hymenochaetales</taxon>
        <taxon>Hymenochaetaceae</taxon>
        <taxon>Pyrrhoderma</taxon>
    </lineage>
</organism>
<feature type="compositionally biased region" description="Polar residues" evidence="1">
    <location>
        <begin position="885"/>
        <end position="897"/>
    </location>
</feature>
<feature type="compositionally biased region" description="Polar residues" evidence="1">
    <location>
        <begin position="631"/>
        <end position="658"/>
    </location>
</feature>
<feature type="compositionally biased region" description="Polar residues" evidence="1">
    <location>
        <begin position="672"/>
        <end position="701"/>
    </location>
</feature>
<feature type="region of interest" description="Disordered" evidence="1">
    <location>
        <begin position="885"/>
        <end position="928"/>
    </location>
</feature>
<feature type="compositionally biased region" description="Polar residues" evidence="1">
    <location>
        <begin position="212"/>
        <end position="227"/>
    </location>
</feature>
<evidence type="ECO:0000256" key="1">
    <source>
        <dbReference type="SAM" id="MobiDB-lite"/>
    </source>
</evidence>
<feature type="compositionally biased region" description="Polar residues" evidence="1">
    <location>
        <begin position="736"/>
        <end position="758"/>
    </location>
</feature>
<feature type="compositionally biased region" description="Basic and acidic residues" evidence="1">
    <location>
        <begin position="408"/>
        <end position="433"/>
    </location>
</feature>
<feature type="compositionally biased region" description="Basic and acidic residues" evidence="1">
    <location>
        <begin position="480"/>
        <end position="493"/>
    </location>
</feature>
<feature type="region of interest" description="Disordered" evidence="1">
    <location>
        <begin position="951"/>
        <end position="1020"/>
    </location>
</feature>
<dbReference type="Proteomes" id="UP000217199">
    <property type="component" value="Unassembled WGS sequence"/>
</dbReference>
<feature type="compositionally biased region" description="Polar residues" evidence="1">
    <location>
        <begin position="1067"/>
        <end position="1077"/>
    </location>
</feature>
<dbReference type="AlphaFoldDB" id="A0A286URP0"/>
<feature type="region of interest" description="Disordered" evidence="1">
    <location>
        <begin position="206"/>
        <end position="227"/>
    </location>
</feature>
<feature type="compositionally biased region" description="Polar residues" evidence="1">
    <location>
        <begin position="297"/>
        <end position="314"/>
    </location>
</feature>
<feature type="region of interest" description="Disordered" evidence="1">
    <location>
        <begin position="1051"/>
        <end position="1084"/>
    </location>
</feature>
<proteinExistence type="predicted"/>
<keyword evidence="3" id="KW-1185">Reference proteome</keyword>
<dbReference type="OrthoDB" id="3270193at2759"/>
<dbReference type="InParanoid" id="A0A286URP0"/>
<evidence type="ECO:0000313" key="3">
    <source>
        <dbReference type="Proteomes" id="UP000217199"/>
    </source>
</evidence>
<feature type="region of interest" description="Disordered" evidence="1">
    <location>
        <begin position="1"/>
        <end position="22"/>
    </location>
</feature>
<dbReference type="EMBL" id="NBII01000002">
    <property type="protein sequence ID" value="PAV22222.1"/>
    <property type="molecule type" value="Genomic_DNA"/>
</dbReference>
<reference evidence="2 3" key="1">
    <citation type="journal article" date="2017" name="Mol. Ecol.">
        <title>Comparative and population genomic landscape of Phellinus noxius: A hypervariable fungus causing root rot in trees.</title>
        <authorList>
            <person name="Chung C.L."/>
            <person name="Lee T.J."/>
            <person name="Akiba M."/>
            <person name="Lee H.H."/>
            <person name="Kuo T.H."/>
            <person name="Liu D."/>
            <person name="Ke H.M."/>
            <person name="Yokoi T."/>
            <person name="Roa M.B."/>
            <person name="Lu M.J."/>
            <person name="Chang Y.Y."/>
            <person name="Ann P.J."/>
            <person name="Tsai J.N."/>
            <person name="Chen C.Y."/>
            <person name="Tzean S.S."/>
            <person name="Ota Y."/>
            <person name="Hattori T."/>
            <person name="Sahashi N."/>
            <person name="Liou R.F."/>
            <person name="Kikuchi T."/>
            <person name="Tsai I.J."/>
        </authorList>
    </citation>
    <scope>NUCLEOTIDE SEQUENCE [LARGE SCALE GENOMIC DNA]</scope>
    <source>
        <strain evidence="2 3">FFPRI411160</strain>
    </source>
</reference>
<feature type="compositionally biased region" description="Basic and acidic residues" evidence="1">
    <location>
        <begin position="702"/>
        <end position="718"/>
    </location>
</feature>
<evidence type="ECO:0000313" key="2">
    <source>
        <dbReference type="EMBL" id="PAV22222.1"/>
    </source>
</evidence>
<feature type="region of interest" description="Disordered" evidence="1">
    <location>
        <begin position="292"/>
        <end position="319"/>
    </location>
</feature>
<feature type="compositionally biased region" description="Basic residues" evidence="1">
    <location>
        <begin position="494"/>
        <end position="503"/>
    </location>
</feature>
<name>A0A286URP0_9AGAM</name>